<protein>
    <submittedName>
        <fullName evidence="1">Uncharacterized protein</fullName>
    </submittedName>
</protein>
<dbReference type="KEGG" id="bcai:K788_0007451"/>
<geneLocation type="plasmid" evidence="2"/>
<name>A0A0N7JVP6_9BURK</name>
<proteinExistence type="predicted"/>
<dbReference type="EMBL" id="CP012748">
    <property type="protein sequence ID" value="ALL69797.1"/>
    <property type="molecule type" value="Genomic_DNA"/>
</dbReference>
<keyword evidence="1" id="KW-0614">Plasmid</keyword>
<accession>A0A0N7JVP6</accession>
<organism evidence="1 2">
    <name type="scientific">Paraburkholderia caribensis MBA4</name>
    <dbReference type="NCBI Taxonomy" id="1323664"/>
    <lineage>
        <taxon>Bacteria</taxon>
        <taxon>Pseudomonadati</taxon>
        <taxon>Pseudomonadota</taxon>
        <taxon>Betaproteobacteria</taxon>
        <taxon>Burkholderiales</taxon>
        <taxon>Burkholderiaceae</taxon>
        <taxon>Paraburkholderia</taxon>
    </lineage>
</organism>
<evidence type="ECO:0000313" key="2">
    <source>
        <dbReference type="Proteomes" id="UP000019146"/>
    </source>
</evidence>
<dbReference type="AlphaFoldDB" id="A0A0N7JVP6"/>
<gene>
    <name evidence="1" type="ORF">K788_0007451</name>
</gene>
<dbReference type="Proteomes" id="UP000019146">
    <property type="component" value="Plasmid unnamed"/>
</dbReference>
<evidence type="ECO:0000313" key="1">
    <source>
        <dbReference type="EMBL" id="ALL69797.1"/>
    </source>
</evidence>
<reference evidence="1 2" key="1">
    <citation type="journal article" date="2014" name="Genome Announc.">
        <title>Draft Genome Sequence of the Haloacid-Degrading Burkholderia caribensis Strain MBA4.</title>
        <authorList>
            <person name="Pan Y."/>
            <person name="Kong K.F."/>
            <person name="Tsang J.S."/>
        </authorList>
    </citation>
    <scope>NUCLEOTIDE SEQUENCE [LARGE SCALE GENOMIC DNA]</scope>
    <source>
        <strain evidence="1 2">MBA4</strain>
        <plasmid evidence="2">Plasmid</plasmid>
    </source>
</reference>
<sequence length="65" mass="7871">MSRDRHRAQRECNSRNCSSFHLFLYHSFKNVLRPREYRCVKIDKLPVGYMQLISFPAFYKAKKAM</sequence>